<keyword evidence="6" id="KW-1185">Reference proteome</keyword>
<feature type="transmembrane region" description="Helical" evidence="4">
    <location>
        <begin position="12"/>
        <end position="34"/>
    </location>
</feature>
<dbReference type="SUPFAM" id="SSF103473">
    <property type="entry name" value="MFS general substrate transporter"/>
    <property type="match status" value="1"/>
</dbReference>
<dbReference type="RefSeq" id="WP_109872159.1">
    <property type="nucleotide sequence ID" value="NZ_QGNA01000004.1"/>
</dbReference>
<feature type="transmembrane region" description="Helical" evidence="4">
    <location>
        <begin position="225"/>
        <end position="249"/>
    </location>
</feature>
<dbReference type="AlphaFoldDB" id="A0A317FBF2"/>
<comment type="caution">
    <text evidence="5">The sequence shown here is derived from an EMBL/GenBank/DDBJ whole genome shotgun (WGS) entry which is preliminary data.</text>
</comment>
<feature type="transmembrane region" description="Helical" evidence="4">
    <location>
        <begin position="103"/>
        <end position="126"/>
    </location>
</feature>
<keyword evidence="3 4" id="KW-0472">Membrane</keyword>
<dbReference type="GO" id="GO:0022857">
    <property type="term" value="F:transmembrane transporter activity"/>
    <property type="evidence" value="ECO:0007669"/>
    <property type="project" value="InterPro"/>
</dbReference>
<dbReference type="EMBL" id="QGNA01000004">
    <property type="protein sequence ID" value="PWS35793.1"/>
    <property type="molecule type" value="Genomic_DNA"/>
</dbReference>
<dbReference type="Proteomes" id="UP000245765">
    <property type="component" value="Unassembled WGS sequence"/>
</dbReference>
<dbReference type="Pfam" id="PF07690">
    <property type="entry name" value="MFS_1"/>
    <property type="match status" value="1"/>
</dbReference>
<accession>A0A317FBF2</accession>
<dbReference type="InterPro" id="IPR011701">
    <property type="entry name" value="MFS"/>
</dbReference>
<evidence type="ECO:0000313" key="6">
    <source>
        <dbReference type="Proteomes" id="UP000245765"/>
    </source>
</evidence>
<reference evidence="6" key="1">
    <citation type="submission" date="2018-05" db="EMBL/GenBank/DDBJ databases">
        <authorList>
            <person name="Du Z."/>
            <person name="Wang X."/>
        </authorList>
    </citation>
    <scope>NUCLEOTIDE SEQUENCE [LARGE SCALE GENOMIC DNA]</scope>
    <source>
        <strain evidence="6">CQN31</strain>
    </source>
</reference>
<dbReference type="Gene3D" id="1.20.1250.20">
    <property type="entry name" value="MFS general substrate transporter like domains"/>
    <property type="match status" value="1"/>
</dbReference>
<evidence type="ECO:0000256" key="1">
    <source>
        <dbReference type="ARBA" id="ARBA00022692"/>
    </source>
</evidence>
<name>A0A317FBF2_9PROT</name>
<evidence type="ECO:0000313" key="5">
    <source>
        <dbReference type="EMBL" id="PWS35793.1"/>
    </source>
</evidence>
<protein>
    <submittedName>
        <fullName evidence="5">MFS transporter</fullName>
    </submittedName>
</protein>
<gene>
    <name evidence="5" type="ORF">DFH01_19640</name>
</gene>
<organism evidence="5 6">
    <name type="scientific">Falsiroseomonas bella</name>
    <dbReference type="NCBI Taxonomy" id="2184016"/>
    <lineage>
        <taxon>Bacteria</taxon>
        <taxon>Pseudomonadati</taxon>
        <taxon>Pseudomonadota</taxon>
        <taxon>Alphaproteobacteria</taxon>
        <taxon>Acetobacterales</taxon>
        <taxon>Roseomonadaceae</taxon>
        <taxon>Falsiroseomonas</taxon>
    </lineage>
</organism>
<feature type="transmembrane region" description="Helical" evidence="4">
    <location>
        <begin position="287"/>
        <end position="306"/>
    </location>
</feature>
<feature type="transmembrane region" description="Helical" evidence="4">
    <location>
        <begin position="46"/>
        <end position="67"/>
    </location>
</feature>
<evidence type="ECO:0000256" key="4">
    <source>
        <dbReference type="SAM" id="Phobius"/>
    </source>
</evidence>
<feature type="transmembrane region" description="Helical" evidence="4">
    <location>
        <begin position="79"/>
        <end position="97"/>
    </location>
</feature>
<feature type="transmembrane region" description="Helical" evidence="4">
    <location>
        <begin position="165"/>
        <end position="184"/>
    </location>
</feature>
<evidence type="ECO:0000256" key="3">
    <source>
        <dbReference type="ARBA" id="ARBA00023136"/>
    </source>
</evidence>
<dbReference type="InterPro" id="IPR050327">
    <property type="entry name" value="Proton-linked_MCT"/>
</dbReference>
<proteinExistence type="predicted"/>
<dbReference type="PANTHER" id="PTHR11360">
    <property type="entry name" value="MONOCARBOXYLATE TRANSPORTER"/>
    <property type="match status" value="1"/>
</dbReference>
<feature type="transmembrane region" description="Helical" evidence="4">
    <location>
        <begin position="138"/>
        <end position="159"/>
    </location>
</feature>
<keyword evidence="2 4" id="KW-1133">Transmembrane helix</keyword>
<feature type="transmembrane region" description="Helical" evidence="4">
    <location>
        <begin position="347"/>
        <end position="368"/>
    </location>
</feature>
<sequence>MNNATDRFGWRVVGAAFVVAAFGWGMGFYGPPVFLHAVETGRGWPAWLASAAVTAHFLAGAAVVALLPRLYRRFGIASVTRAGAVSAALGALGWALAAEPWQLFLATLPSGAGWAATGAAAINAIVSPWFVRRRPAALAAAFNGASVGGVVLSPLWVALIGWVGFGWAAALVGGTMVATLWWLAGRYLGRTPAGMGLAVDGAAEPAARPVAEAAPRLWSDRRFRLLVAANALGLFAQIGLVAHLVALLAPALGAQGAGLAMGLATACAIAGRFAMARLLVPGADRRRAAAANYGVQVLGSVLLLAAGDAPALLLLGVALFGFGLGNAVSLPPLIVQQEFREAEVARVVALVVATGQATYAFAPAGFGLLRAGDAPMLFLAAAVLQTTAALLLLRRRELGGPSPGRP</sequence>
<feature type="transmembrane region" description="Helical" evidence="4">
    <location>
        <begin position="374"/>
        <end position="393"/>
    </location>
</feature>
<feature type="transmembrane region" description="Helical" evidence="4">
    <location>
        <begin position="312"/>
        <end position="335"/>
    </location>
</feature>
<keyword evidence="1 4" id="KW-0812">Transmembrane</keyword>
<evidence type="ECO:0000256" key="2">
    <source>
        <dbReference type="ARBA" id="ARBA00022989"/>
    </source>
</evidence>
<feature type="transmembrane region" description="Helical" evidence="4">
    <location>
        <begin position="255"/>
        <end position="275"/>
    </location>
</feature>
<dbReference type="PANTHER" id="PTHR11360:SF290">
    <property type="entry name" value="MONOCARBOXYLATE MFS PERMEASE"/>
    <property type="match status" value="1"/>
</dbReference>
<dbReference type="InterPro" id="IPR036259">
    <property type="entry name" value="MFS_trans_sf"/>
</dbReference>
<dbReference type="OrthoDB" id="7876195at2"/>